<dbReference type="PANTHER" id="PTHR46300">
    <property type="entry name" value="P450, PUTATIVE (EUROFUNG)-RELATED-RELATED"/>
    <property type="match status" value="1"/>
</dbReference>
<dbReference type="Gene3D" id="1.10.630.10">
    <property type="entry name" value="Cytochrome P450"/>
    <property type="match status" value="1"/>
</dbReference>
<keyword evidence="10 13" id="KW-0408">Iron</keyword>
<accession>G5EJM3</accession>
<comment type="cofactor">
    <cofactor evidence="1 13">
        <name>heme</name>
        <dbReference type="ChEBI" id="CHEBI:30413"/>
    </cofactor>
</comment>
<dbReference type="Pfam" id="PF00067">
    <property type="entry name" value="p450"/>
    <property type="match status" value="1"/>
</dbReference>
<dbReference type="InterPro" id="IPR017972">
    <property type="entry name" value="Cyt_P450_CS"/>
</dbReference>
<dbReference type="SUPFAM" id="SSF48264">
    <property type="entry name" value="Cytochrome P450"/>
    <property type="match status" value="1"/>
</dbReference>
<evidence type="ECO:0000256" key="9">
    <source>
        <dbReference type="ARBA" id="ARBA00023002"/>
    </source>
</evidence>
<dbReference type="VEuPathDB" id="FungiDB:AGR57_13738"/>
<dbReference type="InterPro" id="IPR001128">
    <property type="entry name" value="Cyt_P450"/>
</dbReference>
<proteinExistence type="evidence at transcript level"/>
<comment type="pathway">
    <text evidence="3">Secondary metabolite biosynthesis.</text>
</comment>
<feature type="transmembrane region" description="Helical" evidence="15">
    <location>
        <begin position="6"/>
        <end position="26"/>
    </location>
</feature>
<gene>
    <name evidence="16" type="primary">PcCYP_8a</name>
</gene>
<evidence type="ECO:0000256" key="2">
    <source>
        <dbReference type="ARBA" id="ARBA00004167"/>
    </source>
</evidence>
<evidence type="ECO:0000313" key="16">
    <source>
        <dbReference type="EMBL" id="BAL05085.1"/>
    </source>
</evidence>
<protein>
    <submittedName>
        <fullName evidence="16">Cytochrome P450</fullName>
    </submittedName>
</protein>
<evidence type="ECO:0000256" key="6">
    <source>
        <dbReference type="ARBA" id="ARBA00022692"/>
    </source>
</evidence>
<evidence type="ECO:0000256" key="11">
    <source>
        <dbReference type="ARBA" id="ARBA00023033"/>
    </source>
</evidence>
<dbReference type="CDD" id="cd11065">
    <property type="entry name" value="CYP64-like"/>
    <property type="match status" value="1"/>
</dbReference>
<reference evidence="16" key="1">
    <citation type="submission" date="2010-10" db="EMBL/GenBank/DDBJ databases">
        <title>Phanerochaete chrysosporium cytochrome P450.</title>
        <authorList>
            <person name="Hirosue S."/>
            <person name="Hiratsuka N."/>
            <person name="Ichinose H."/>
            <person name="Wariishi H."/>
        </authorList>
    </citation>
    <scope>NUCLEOTIDE SEQUENCE</scope>
    <source>
        <strain evidence="16">ATCC 34541</strain>
    </source>
</reference>
<dbReference type="PRINTS" id="PR00385">
    <property type="entry name" value="P450"/>
</dbReference>
<evidence type="ECO:0000256" key="12">
    <source>
        <dbReference type="ARBA" id="ARBA00023136"/>
    </source>
</evidence>
<evidence type="ECO:0000256" key="15">
    <source>
        <dbReference type="SAM" id="Phobius"/>
    </source>
</evidence>
<dbReference type="GO" id="GO:0016705">
    <property type="term" value="F:oxidoreductase activity, acting on paired donors, with incorporation or reduction of molecular oxygen"/>
    <property type="evidence" value="ECO:0007669"/>
    <property type="project" value="InterPro"/>
</dbReference>
<evidence type="ECO:0000256" key="5">
    <source>
        <dbReference type="ARBA" id="ARBA00022617"/>
    </source>
</evidence>
<organism evidence="16">
    <name type="scientific">Phanerodontia chrysosporium</name>
    <name type="common">White-rot fungus</name>
    <name type="synonym">Sporotrichum pruinosum</name>
    <dbReference type="NCBI Taxonomy" id="2822231"/>
    <lineage>
        <taxon>Eukaryota</taxon>
        <taxon>Fungi</taxon>
        <taxon>Dikarya</taxon>
        <taxon>Basidiomycota</taxon>
        <taxon>Agaricomycotina</taxon>
        <taxon>Agaricomycetes</taxon>
        <taxon>Polyporales</taxon>
        <taxon>Phanerochaetaceae</taxon>
        <taxon>Phanerodontia</taxon>
    </lineage>
</organism>
<dbReference type="GO" id="GO:0004497">
    <property type="term" value="F:monooxygenase activity"/>
    <property type="evidence" value="ECO:0007669"/>
    <property type="project" value="UniProtKB-KW"/>
</dbReference>
<comment type="similarity">
    <text evidence="4 14">Belongs to the cytochrome P450 family.</text>
</comment>
<dbReference type="PROSITE" id="PS00086">
    <property type="entry name" value="CYTOCHROME_P450"/>
    <property type="match status" value="1"/>
</dbReference>
<sequence>MGDTLALNGGIVLAVIVACSIALLLFQRRPHLPLPPGPKRWPVVGNAFSFPKEREWLTFMRWSREFGSDLLYYEMWGRPFVVINSHRAAVELFERKSALYADRPRMPMLLDLCGWAWDLAFMPYDETWKLARKLFTQHFRAGAAGRYRDEETRCARELLADILRDDTQLFEHARLTFGKLIMSVTYGIDVRSADDKYITNAQKALYAITATGNVGTYLVDSIPLLKYIPEWFPGAKFQREAREWREAAEAMSQRPVEDVKIAMAEGTARPSVLHSLLEDYGETMSAQEAYAILSATGTAYEAASETTWSATLTVVLAMLLFPEIQARAHAELDRVVGMDRFPVFEDQPSLPYITAICKEALRWRTPLPLAVMHRVTQGDVYNGYRIPGGATVVLNSWAILFDPDQYPDPEPFAPERFLAPSGELDPDVPEPTAAFGYGRRACAGTAMALDTLWIVVASLLWAFDIRRAVDEMGNEIDVAGEYTFGVVCYPAPFRCALRPRSEGIRSLISLPE</sequence>
<evidence type="ECO:0000256" key="14">
    <source>
        <dbReference type="RuleBase" id="RU000461"/>
    </source>
</evidence>
<name>G5EJM3_PHACH</name>
<dbReference type="GO" id="GO:0020037">
    <property type="term" value="F:heme binding"/>
    <property type="evidence" value="ECO:0007669"/>
    <property type="project" value="InterPro"/>
</dbReference>
<dbReference type="PANTHER" id="PTHR46300:SF7">
    <property type="entry name" value="P450, PUTATIVE (EUROFUNG)-RELATED"/>
    <property type="match status" value="1"/>
</dbReference>
<feature type="binding site" description="axial binding residue" evidence="13">
    <location>
        <position position="442"/>
    </location>
    <ligand>
        <name>heme</name>
        <dbReference type="ChEBI" id="CHEBI:30413"/>
    </ligand>
    <ligandPart>
        <name>Fe</name>
        <dbReference type="ChEBI" id="CHEBI:18248"/>
    </ligandPart>
</feature>
<dbReference type="InterPro" id="IPR050364">
    <property type="entry name" value="Cytochrome_P450_fung"/>
</dbReference>
<dbReference type="EMBL" id="AB597798">
    <property type="protein sequence ID" value="BAL05085.1"/>
    <property type="molecule type" value="mRNA"/>
</dbReference>
<keyword evidence="8 15" id="KW-1133">Transmembrane helix</keyword>
<evidence type="ECO:0000256" key="10">
    <source>
        <dbReference type="ARBA" id="ARBA00023004"/>
    </source>
</evidence>
<evidence type="ECO:0000256" key="4">
    <source>
        <dbReference type="ARBA" id="ARBA00010617"/>
    </source>
</evidence>
<evidence type="ECO:0000256" key="3">
    <source>
        <dbReference type="ARBA" id="ARBA00005179"/>
    </source>
</evidence>
<dbReference type="GO" id="GO:0005506">
    <property type="term" value="F:iron ion binding"/>
    <property type="evidence" value="ECO:0007669"/>
    <property type="project" value="InterPro"/>
</dbReference>
<evidence type="ECO:0000256" key="7">
    <source>
        <dbReference type="ARBA" id="ARBA00022723"/>
    </source>
</evidence>
<evidence type="ECO:0000256" key="8">
    <source>
        <dbReference type="ARBA" id="ARBA00022989"/>
    </source>
</evidence>
<evidence type="ECO:0000256" key="13">
    <source>
        <dbReference type="PIRSR" id="PIRSR602401-1"/>
    </source>
</evidence>
<keyword evidence="6 15" id="KW-0812">Transmembrane</keyword>
<keyword evidence="5 13" id="KW-0349">Heme</keyword>
<keyword evidence="11 14" id="KW-0503">Monooxygenase</keyword>
<keyword evidence="12 15" id="KW-0472">Membrane</keyword>
<dbReference type="GO" id="GO:0016020">
    <property type="term" value="C:membrane"/>
    <property type="evidence" value="ECO:0007669"/>
    <property type="project" value="UniProtKB-SubCell"/>
</dbReference>
<dbReference type="InterPro" id="IPR002401">
    <property type="entry name" value="Cyt_P450_E_grp-I"/>
</dbReference>
<evidence type="ECO:0000256" key="1">
    <source>
        <dbReference type="ARBA" id="ARBA00001971"/>
    </source>
</evidence>
<comment type="subcellular location">
    <subcellularLocation>
        <location evidence="2">Membrane</location>
        <topology evidence="2">Single-pass membrane protein</topology>
    </subcellularLocation>
</comment>
<keyword evidence="7 13" id="KW-0479">Metal-binding</keyword>
<keyword evidence="9 14" id="KW-0560">Oxidoreductase</keyword>
<dbReference type="PRINTS" id="PR00463">
    <property type="entry name" value="EP450I"/>
</dbReference>
<dbReference type="AlphaFoldDB" id="G5EJM3"/>
<dbReference type="InterPro" id="IPR036396">
    <property type="entry name" value="Cyt_P450_sf"/>
</dbReference>